<dbReference type="Gene3D" id="2.40.30.170">
    <property type="match status" value="1"/>
</dbReference>
<dbReference type="Proteomes" id="UP000253437">
    <property type="component" value="Unassembled WGS sequence"/>
</dbReference>
<dbReference type="Pfam" id="PF25876">
    <property type="entry name" value="HH_MFP_RND"/>
    <property type="match status" value="1"/>
</dbReference>
<proteinExistence type="inferred from homology"/>
<organism evidence="9 10">
    <name type="scientific">Vibrio harveyi</name>
    <name type="common">Beneckea harveyi</name>
    <dbReference type="NCBI Taxonomy" id="669"/>
    <lineage>
        <taxon>Bacteria</taxon>
        <taxon>Pseudomonadati</taxon>
        <taxon>Pseudomonadota</taxon>
        <taxon>Gammaproteobacteria</taxon>
        <taxon>Vibrionales</taxon>
        <taxon>Vibrionaceae</taxon>
        <taxon>Vibrio</taxon>
    </lineage>
</organism>
<dbReference type="AlphaFoldDB" id="A0A8B3DGZ2"/>
<dbReference type="InterPro" id="IPR058625">
    <property type="entry name" value="MdtA-like_BSH"/>
</dbReference>
<evidence type="ECO:0000313" key="10">
    <source>
        <dbReference type="Proteomes" id="UP000253437"/>
    </source>
</evidence>
<dbReference type="InterPro" id="IPR058627">
    <property type="entry name" value="MdtA-like_C"/>
</dbReference>
<dbReference type="InterPro" id="IPR006143">
    <property type="entry name" value="RND_pump_MFP"/>
</dbReference>
<dbReference type="GO" id="GO:0022857">
    <property type="term" value="F:transmembrane transporter activity"/>
    <property type="evidence" value="ECO:0007669"/>
    <property type="project" value="InterPro"/>
</dbReference>
<feature type="domain" description="Multidrug resistance protein MdtA-like beta-barrel" evidence="7">
    <location>
        <begin position="215"/>
        <end position="294"/>
    </location>
</feature>
<dbReference type="EMBL" id="QOUW02000027">
    <property type="protein sequence ID" value="RIW13886.1"/>
    <property type="molecule type" value="Genomic_DNA"/>
</dbReference>
<sequence>MYRKSLVAVMIAAALITTGCNPSSASEEASQEGPAAFAQVVKLSTVVAKSTTTALYEQVQGRVNPIKIAQIRPQVEGIIEARLFTQGDFVKKGTPLYQIDADSYQIEVETQRANVVEAENAYKKAQAQYERLKKLSETDFASQQNLDDARFSVGTAKGQWMSRKAQLNKAKLDLERTVVTAPIDGVIGEELITEGALVKPSDSSPLAVIRKVDQVYLDVQVPASMASRLTDDIHQSDRSLKVISPSGQILSGKVVYSAVYVDEETSNVTLRAVVDNTSRGLLVGQFVRAQIPVGEVEAFAIPNLAVKHKSTGEAYLLVVKNGQLEERLVTTDGNTGGMTLVTSGVNEGEQVVVVGGENAFPGTSIETMEWHDNTKQLNG</sequence>
<evidence type="ECO:0000313" key="9">
    <source>
        <dbReference type="EMBL" id="RIW13886.1"/>
    </source>
</evidence>
<evidence type="ECO:0000256" key="2">
    <source>
        <dbReference type="ARBA" id="ARBA00009477"/>
    </source>
</evidence>
<dbReference type="Pfam" id="PF25967">
    <property type="entry name" value="RND-MFP_C"/>
    <property type="match status" value="1"/>
</dbReference>
<name>A0A8B3DGZ2_VIBHA</name>
<feature type="domain" description="Multidrug resistance protein MdtA-like alpha-helical hairpin" evidence="5">
    <location>
        <begin position="111"/>
        <end position="176"/>
    </location>
</feature>
<dbReference type="NCBIfam" id="TIGR01730">
    <property type="entry name" value="RND_mfp"/>
    <property type="match status" value="1"/>
</dbReference>
<evidence type="ECO:0000256" key="1">
    <source>
        <dbReference type="ARBA" id="ARBA00004519"/>
    </source>
</evidence>
<feature type="domain" description="Multidrug resistance protein MdtA-like barrel-sandwich hybrid" evidence="6">
    <location>
        <begin position="68"/>
        <end position="209"/>
    </location>
</feature>
<dbReference type="Gene3D" id="2.40.50.100">
    <property type="match status" value="1"/>
</dbReference>
<feature type="signal peptide" evidence="4">
    <location>
        <begin position="1"/>
        <end position="25"/>
    </location>
</feature>
<protein>
    <submittedName>
        <fullName evidence="9">Efflux RND transporter periplasmic adaptor subunit</fullName>
    </submittedName>
</protein>
<comment type="caution">
    <text evidence="9">The sequence shown here is derived from an EMBL/GenBank/DDBJ whole genome shotgun (WGS) entry which is preliminary data.</text>
</comment>
<dbReference type="Pfam" id="PF25917">
    <property type="entry name" value="BSH_RND"/>
    <property type="match status" value="1"/>
</dbReference>
<dbReference type="SUPFAM" id="SSF111369">
    <property type="entry name" value="HlyD-like secretion proteins"/>
    <property type="match status" value="1"/>
</dbReference>
<evidence type="ECO:0000259" key="5">
    <source>
        <dbReference type="Pfam" id="PF25876"/>
    </source>
</evidence>
<dbReference type="GO" id="GO:0046677">
    <property type="term" value="P:response to antibiotic"/>
    <property type="evidence" value="ECO:0007669"/>
    <property type="project" value="TreeGrafter"/>
</dbReference>
<keyword evidence="3" id="KW-0175">Coiled coil</keyword>
<keyword evidence="4" id="KW-0732">Signal</keyword>
<dbReference type="RefSeq" id="WP_047516949.1">
    <property type="nucleotide sequence ID" value="NZ_CP116414.1"/>
</dbReference>
<evidence type="ECO:0000259" key="6">
    <source>
        <dbReference type="Pfam" id="PF25917"/>
    </source>
</evidence>
<dbReference type="GO" id="GO:0005886">
    <property type="term" value="C:plasma membrane"/>
    <property type="evidence" value="ECO:0007669"/>
    <property type="project" value="TreeGrafter"/>
</dbReference>
<dbReference type="PANTHER" id="PTHR30158:SF3">
    <property type="entry name" value="MULTIDRUG EFFLUX PUMP SUBUNIT ACRA-RELATED"/>
    <property type="match status" value="1"/>
</dbReference>
<feature type="chain" id="PRO_5033005975" evidence="4">
    <location>
        <begin position="26"/>
        <end position="379"/>
    </location>
</feature>
<dbReference type="Gene3D" id="1.10.287.470">
    <property type="entry name" value="Helix hairpin bin"/>
    <property type="match status" value="1"/>
</dbReference>
<dbReference type="InterPro" id="IPR058626">
    <property type="entry name" value="MdtA-like_b-barrel"/>
</dbReference>
<evidence type="ECO:0000259" key="8">
    <source>
        <dbReference type="Pfam" id="PF25967"/>
    </source>
</evidence>
<comment type="similarity">
    <text evidence="2">Belongs to the membrane fusion protein (MFP) (TC 8.A.1) family.</text>
</comment>
<dbReference type="Pfam" id="PF25944">
    <property type="entry name" value="Beta-barrel_RND"/>
    <property type="match status" value="1"/>
</dbReference>
<dbReference type="PROSITE" id="PS51257">
    <property type="entry name" value="PROKAR_LIPOPROTEIN"/>
    <property type="match status" value="1"/>
</dbReference>
<feature type="domain" description="Multidrug resistance protein MdtA-like C-terminal permuted SH3" evidence="8">
    <location>
        <begin position="298"/>
        <end position="356"/>
    </location>
</feature>
<reference evidence="9 10" key="1">
    <citation type="submission" date="2018-08" db="EMBL/GenBank/DDBJ databases">
        <title>Vibrio harveyi strains pathogenic to white snook Centropomus viridis Lockington (1877) and potential probiotic bacteria.</title>
        <authorList>
            <person name="Soto-Rodriguez S."/>
            <person name="Gomez-Gil B."/>
            <person name="Lozano-Olvera R."/>
        </authorList>
    </citation>
    <scope>NUCLEOTIDE SEQUENCE [LARGE SCALE GENOMIC DNA]</scope>
    <source>
        <strain evidence="9 10">CAIM 1508</strain>
    </source>
</reference>
<evidence type="ECO:0000256" key="3">
    <source>
        <dbReference type="SAM" id="Coils"/>
    </source>
</evidence>
<dbReference type="Gene3D" id="2.40.420.20">
    <property type="match status" value="1"/>
</dbReference>
<gene>
    <name evidence="9" type="ORF">DS957_010180</name>
</gene>
<dbReference type="GO" id="GO:0030313">
    <property type="term" value="C:cell envelope"/>
    <property type="evidence" value="ECO:0007669"/>
    <property type="project" value="UniProtKB-SubCell"/>
</dbReference>
<feature type="coiled-coil region" evidence="3">
    <location>
        <begin position="101"/>
        <end position="138"/>
    </location>
</feature>
<evidence type="ECO:0000256" key="4">
    <source>
        <dbReference type="SAM" id="SignalP"/>
    </source>
</evidence>
<accession>A0A8B3DGZ2</accession>
<evidence type="ECO:0000259" key="7">
    <source>
        <dbReference type="Pfam" id="PF25944"/>
    </source>
</evidence>
<dbReference type="PANTHER" id="PTHR30158">
    <property type="entry name" value="ACRA/E-RELATED COMPONENT OF DRUG EFFLUX TRANSPORTER"/>
    <property type="match status" value="1"/>
</dbReference>
<dbReference type="InterPro" id="IPR058624">
    <property type="entry name" value="MdtA-like_HH"/>
</dbReference>
<comment type="subcellular location">
    <subcellularLocation>
        <location evidence="1">Cell inner membrane</location>
        <topology evidence="1">Lipid-anchor</topology>
    </subcellularLocation>
</comment>